<feature type="chain" id="PRO_5021316397" description="Secreted protein" evidence="1">
    <location>
        <begin position="24"/>
        <end position="97"/>
    </location>
</feature>
<accession>A0A4Y2GV42</accession>
<reference evidence="2 3" key="1">
    <citation type="journal article" date="2019" name="Sci. Rep.">
        <title>Orb-weaving spider Araneus ventricosus genome elucidates the spidroin gene catalogue.</title>
        <authorList>
            <person name="Kono N."/>
            <person name="Nakamura H."/>
            <person name="Ohtoshi R."/>
            <person name="Moran D.A.P."/>
            <person name="Shinohara A."/>
            <person name="Yoshida Y."/>
            <person name="Fujiwara M."/>
            <person name="Mori M."/>
            <person name="Tomita M."/>
            <person name="Arakawa K."/>
        </authorList>
    </citation>
    <scope>NUCLEOTIDE SEQUENCE [LARGE SCALE GENOMIC DNA]</scope>
</reference>
<sequence length="97" mass="10868">MISALRILLVNTLLLQIDLRCGAGFLRLKGVFKGHAVAKCSGSPISPHPHWPVGLRLNLLKYDGSEQSFLLLPVWFLAEVYGFCHCLLDRHPIRFAT</sequence>
<evidence type="ECO:0008006" key="4">
    <source>
        <dbReference type="Google" id="ProtNLM"/>
    </source>
</evidence>
<dbReference type="AlphaFoldDB" id="A0A4Y2GV42"/>
<keyword evidence="3" id="KW-1185">Reference proteome</keyword>
<gene>
    <name evidence="2" type="ORF">AVEN_6084_1</name>
</gene>
<comment type="caution">
    <text evidence="2">The sequence shown here is derived from an EMBL/GenBank/DDBJ whole genome shotgun (WGS) entry which is preliminary data.</text>
</comment>
<protein>
    <recommendedName>
        <fullName evidence="4">Secreted protein</fullName>
    </recommendedName>
</protein>
<evidence type="ECO:0000313" key="2">
    <source>
        <dbReference type="EMBL" id="GBM56729.1"/>
    </source>
</evidence>
<dbReference type="Proteomes" id="UP000499080">
    <property type="component" value="Unassembled WGS sequence"/>
</dbReference>
<evidence type="ECO:0000313" key="3">
    <source>
        <dbReference type="Proteomes" id="UP000499080"/>
    </source>
</evidence>
<evidence type="ECO:0000256" key="1">
    <source>
        <dbReference type="SAM" id="SignalP"/>
    </source>
</evidence>
<organism evidence="2 3">
    <name type="scientific">Araneus ventricosus</name>
    <name type="common">Orbweaver spider</name>
    <name type="synonym">Epeira ventricosa</name>
    <dbReference type="NCBI Taxonomy" id="182803"/>
    <lineage>
        <taxon>Eukaryota</taxon>
        <taxon>Metazoa</taxon>
        <taxon>Ecdysozoa</taxon>
        <taxon>Arthropoda</taxon>
        <taxon>Chelicerata</taxon>
        <taxon>Arachnida</taxon>
        <taxon>Araneae</taxon>
        <taxon>Araneomorphae</taxon>
        <taxon>Entelegynae</taxon>
        <taxon>Araneoidea</taxon>
        <taxon>Araneidae</taxon>
        <taxon>Araneus</taxon>
    </lineage>
</organism>
<keyword evidence="1" id="KW-0732">Signal</keyword>
<name>A0A4Y2GV42_ARAVE</name>
<proteinExistence type="predicted"/>
<dbReference type="EMBL" id="BGPR01001561">
    <property type="protein sequence ID" value="GBM56729.1"/>
    <property type="molecule type" value="Genomic_DNA"/>
</dbReference>
<feature type="signal peptide" evidence="1">
    <location>
        <begin position="1"/>
        <end position="23"/>
    </location>
</feature>